<keyword evidence="7" id="KW-0206">Cytoskeleton</keyword>
<dbReference type="EMBL" id="HBGG01029706">
    <property type="protein sequence ID" value="CAD9213178.1"/>
    <property type="molecule type" value="Transcribed_RNA"/>
</dbReference>
<name>A0A7S1X7P9_9CHLO</name>
<dbReference type="AlphaFoldDB" id="A0A7S1X7P9"/>
<evidence type="ECO:0000256" key="2">
    <source>
        <dbReference type="ARBA" id="ARBA00007209"/>
    </source>
</evidence>
<dbReference type="PANTHER" id="PTHR19960:SF25">
    <property type="entry name" value="TEKTIN-1"/>
    <property type="match status" value="1"/>
</dbReference>
<comment type="similarity">
    <text evidence="2">Belongs to the tektin family.</text>
</comment>
<dbReference type="GO" id="GO:0015630">
    <property type="term" value="C:microtubule cytoskeleton"/>
    <property type="evidence" value="ECO:0007669"/>
    <property type="project" value="TreeGrafter"/>
</dbReference>
<sequence length="501" mass="56363">MSGAVPKSPERRTGGLIRTTAFDTARPWSAARETARTAYLGKRTFTTPVAWESSTFRQVDTCDTQRQWSSCARMTARNTQDLSDTKNKSNLAAINEALLAKVHETEKLVDLLRETLRSVDHELSALGAIPTRRITSYIRQTEQKIDINNKRMEVRQRRPKAENVEDDVQTELINVDGVLRHNLAQLLHCQKGIHTDMARLRDSKRELETDLRNKQAALEVDKRVLRDEAEDAANFGKSGSTGVGKMKSLTIYPAIWTNSTQSIVKNALARQGEAAKLRMAIDNVCQETVLQERSHRQHHQLAAMDKISKTKKLQNVLELERDNVATELQKAEGQDRAVCEQILDLEDSMEKVKRQHLYRSQRPDQEKVLDGVEMAMKRTLAEQRALHKNLLNSRPTLVGNIQAMRSNLNKLDKNVADKGHSIEADEEALLLDGRQTVSRPPTSASFRTEYSTSRPPTSSSRAAGSRNSSRASSLISRISELERELADARLKNDTIENSLAA</sequence>
<evidence type="ECO:0000256" key="5">
    <source>
        <dbReference type="ARBA" id="ARBA00023054"/>
    </source>
</evidence>
<dbReference type="GO" id="GO:0060271">
    <property type="term" value="P:cilium assembly"/>
    <property type="evidence" value="ECO:0007669"/>
    <property type="project" value="TreeGrafter"/>
</dbReference>
<evidence type="ECO:0000256" key="3">
    <source>
        <dbReference type="ARBA" id="ARBA00022490"/>
    </source>
</evidence>
<reference evidence="10" key="1">
    <citation type="submission" date="2021-01" db="EMBL/GenBank/DDBJ databases">
        <authorList>
            <person name="Corre E."/>
            <person name="Pelletier E."/>
            <person name="Niang G."/>
            <person name="Scheremetjew M."/>
            <person name="Finn R."/>
            <person name="Kale V."/>
            <person name="Holt S."/>
            <person name="Cochrane G."/>
            <person name="Meng A."/>
            <person name="Brown T."/>
            <person name="Cohen L."/>
        </authorList>
    </citation>
    <scope>NUCLEOTIDE SEQUENCE</scope>
    <source>
        <strain evidence="10">PLY429</strain>
    </source>
</reference>
<proteinExistence type="inferred from homology"/>
<keyword evidence="4" id="KW-0282">Flagellum</keyword>
<comment type="subcellular location">
    <subcellularLocation>
        <location evidence="1">Cytoplasm</location>
        <location evidence="1">Cytoskeleton</location>
        <location evidence="1">Flagellum axoneme</location>
    </subcellularLocation>
</comment>
<keyword evidence="6" id="KW-0969">Cilium</keyword>
<gene>
    <name evidence="10" type="ORF">TCHU04912_LOCUS15417</name>
</gene>
<dbReference type="Pfam" id="PF03148">
    <property type="entry name" value="Tektin"/>
    <property type="match status" value="1"/>
</dbReference>
<feature type="compositionally biased region" description="Polar residues" evidence="9">
    <location>
        <begin position="435"/>
        <end position="450"/>
    </location>
</feature>
<dbReference type="GO" id="GO:0005737">
    <property type="term" value="C:cytoplasm"/>
    <property type="evidence" value="ECO:0007669"/>
    <property type="project" value="UniProtKB-ARBA"/>
</dbReference>
<dbReference type="GO" id="GO:0005929">
    <property type="term" value="C:cilium"/>
    <property type="evidence" value="ECO:0007669"/>
    <property type="project" value="UniProtKB-ARBA"/>
</dbReference>
<evidence type="ECO:0000256" key="9">
    <source>
        <dbReference type="SAM" id="MobiDB-lite"/>
    </source>
</evidence>
<protein>
    <submittedName>
        <fullName evidence="10">Uncharacterized protein</fullName>
    </submittedName>
</protein>
<evidence type="ECO:0000256" key="6">
    <source>
        <dbReference type="ARBA" id="ARBA00023069"/>
    </source>
</evidence>
<keyword evidence="8" id="KW-0966">Cell projection</keyword>
<dbReference type="InterPro" id="IPR048256">
    <property type="entry name" value="Tektin-like"/>
</dbReference>
<evidence type="ECO:0000256" key="1">
    <source>
        <dbReference type="ARBA" id="ARBA00004611"/>
    </source>
</evidence>
<organism evidence="10">
    <name type="scientific">Tetraselmis chuii</name>
    <dbReference type="NCBI Taxonomy" id="63592"/>
    <lineage>
        <taxon>Eukaryota</taxon>
        <taxon>Viridiplantae</taxon>
        <taxon>Chlorophyta</taxon>
        <taxon>core chlorophytes</taxon>
        <taxon>Chlorodendrophyceae</taxon>
        <taxon>Chlorodendrales</taxon>
        <taxon>Chlorodendraceae</taxon>
        <taxon>Tetraselmis</taxon>
    </lineage>
</organism>
<dbReference type="PANTHER" id="PTHR19960">
    <property type="entry name" value="TEKTIN"/>
    <property type="match status" value="1"/>
</dbReference>
<accession>A0A7S1X7P9</accession>
<feature type="region of interest" description="Disordered" evidence="9">
    <location>
        <begin position="432"/>
        <end position="474"/>
    </location>
</feature>
<evidence type="ECO:0000256" key="8">
    <source>
        <dbReference type="ARBA" id="ARBA00023273"/>
    </source>
</evidence>
<dbReference type="GO" id="GO:0060294">
    <property type="term" value="P:cilium movement involved in cell motility"/>
    <property type="evidence" value="ECO:0007669"/>
    <property type="project" value="InterPro"/>
</dbReference>
<keyword evidence="3" id="KW-0963">Cytoplasm</keyword>
<dbReference type="GO" id="GO:0005634">
    <property type="term" value="C:nucleus"/>
    <property type="evidence" value="ECO:0007669"/>
    <property type="project" value="TreeGrafter"/>
</dbReference>
<evidence type="ECO:0000313" key="10">
    <source>
        <dbReference type="EMBL" id="CAD9213178.1"/>
    </source>
</evidence>
<feature type="compositionally biased region" description="Low complexity" evidence="9">
    <location>
        <begin position="451"/>
        <end position="474"/>
    </location>
</feature>
<evidence type="ECO:0000256" key="7">
    <source>
        <dbReference type="ARBA" id="ARBA00023212"/>
    </source>
</evidence>
<keyword evidence="5" id="KW-0175">Coiled coil</keyword>
<dbReference type="InterPro" id="IPR000435">
    <property type="entry name" value="Tektins"/>
</dbReference>
<evidence type="ECO:0000256" key="4">
    <source>
        <dbReference type="ARBA" id="ARBA00022846"/>
    </source>
</evidence>